<evidence type="ECO:0000313" key="1">
    <source>
        <dbReference type="EMBL" id="BCS85325.1"/>
    </source>
</evidence>
<accession>A0ABM7NXZ1</accession>
<gene>
    <name evidence="1" type="ORF">prwr041_12180</name>
</gene>
<dbReference type="EMBL" id="AP024484">
    <property type="protein sequence ID" value="BCS85325.1"/>
    <property type="molecule type" value="Genomic_DNA"/>
</dbReference>
<protein>
    <recommendedName>
        <fullName evidence="3">DUF4932 domain-containing protein</fullName>
    </recommendedName>
</protein>
<reference evidence="1 2" key="1">
    <citation type="journal article" date="2022" name="Int. J. Syst. Evol. Microbiol.">
        <title>Prevotella herbatica sp. nov., a plant polysaccharide-decomposing anaerobic bacterium isolated from a methanogenic reactor.</title>
        <authorList>
            <person name="Uek A."/>
            <person name="Tonouchi A."/>
            <person name="Kaku N."/>
            <person name="Ueki K."/>
        </authorList>
    </citation>
    <scope>NUCLEOTIDE SEQUENCE [LARGE SCALE GENOMIC DNA]</scope>
    <source>
        <strain evidence="1 2">WR041</strain>
    </source>
</reference>
<evidence type="ECO:0008006" key="3">
    <source>
        <dbReference type="Google" id="ProtNLM"/>
    </source>
</evidence>
<dbReference type="Proteomes" id="UP001319045">
    <property type="component" value="Chromosome"/>
</dbReference>
<keyword evidence="2" id="KW-1185">Reference proteome</keyword>
<proteinExistence type="predicted"/>
<sequence length="476" mass="54841">MATICAKAEKVITFNHPVVVYTAPVNFFQKNTTLEFVKVEFTDSATVVTVKSDTPEKLTFTNPIALVSESKQYYNIHGFEQTGLSYRLFFDPMPATTKYFDFMNHEYSKNYFGIHDASYEMNFPKLSSYDTSSEIITNIDDFFKPGIATLIVKESKENKYKNFHDVTWTDIGIDNIGPGIIYNMSMDSLRSDSNNVETYIYHLPVSYPHFSNYVPSCINDANYYLEQGKTTEVNFDKNGRASFSKTSPMANLSYMLTATRLSFFESAKTGDKALGYLAARFNLTKKEIHVLQRYFIDLNKLIDIIYLDDSVTENTFIKGNFVNKKFSDYTLLRKLRADDPAYLIMGGFRGRVLFSDGYDNIMTGLHANNKGELSLSWNDMADSVMEADKQIFHTQEPSLFLQLWMFDSGELSHAISIYRTNPNDKKKSQVFNDFMTVHRKVITNPCLRNLFEQKYEELMKSKNQQKIEELNIFGDK</sequence>
<name>A0ABM7NXZ1_9BACT</name>
<organism evidence="1 2">
    <name type="scientific">Prevotella herbatica</name>
    <dbReference type="NCBI Taxonomy" id="2801997"/>
    <lineage>
        <taxon>Bacteria</taxon>
        <taxon>Pseudomonadati</taxon>
        <taxon>Bacteroidota</taxon>
        <taxon>Bacteroidia</taxon>
        <taxon>Bacteroidales</taxon>
        <taxon>Prevotellaceae</taxon>
        <taxon>Prevotella</taxon>
    </lineage>
</organism>
<evidence type="ECO:0000313" key="2">
    <source>
        <dbReference type="Proteomes" id="UP001319045"/>
    </source>
</evidence>